<evidence type="ECO:0000313" key="2">
    <source>
        <dbReference type="Proteomes" id="UP000515489"/>
    </source>
</evidence>
<dbReference type="EMBL" id="CP060202">
    <property type="protein sequence ID" value="QNH61302.1"/>
    <property type="molecule type" value="Genomic_DNA"/>
</dbReference>
<organism evidence="1 2">
    <name type="scientific">Hymenobacter sediminicola</name>
    <dbReference type="NCBI Taxonomy" id="2761579"/>
    <lineage>
        <taxon>Bacteria</taxon>
        <taxon>Pseudomonadati</taxon>
        <taxon>Bacteroidota</taxon>
        <taxon>Cytophagia</taxon>
        <taxon>Cytophagales</taxon>
        <taxon>Hymenobacteraceae</taxon>
        <taxon>Hymenobacter</taxon>
    </lineage>
</organism>
<dbReference type="Proteomes" id="UP000515489">
    <property type="component" value="Chromosome"/>
</dbReference>
<dbReference type="KEGG" id="hsk:H4317_14185"/>
<evidence type="ECO:0000313" key="1">
    <source>
        <dbReference type="EMBL" id="QNH61302.1"/>
    </source>
</evidence>
<sequence>MYLPRLATAALVLYGAAACSEGPARRPASASETAQPDTAAVRKVAQEYRVHYNTPVALDSTDFYYQPISVVTQDESSRSRILSSSSYGSDYEGNTGIEGTCYNVLFFQKSTRQEQALLPHGRFVITEVDAEKKPDVRWPYLFYTIVKADTNADGDQDGEDASALFVSERSGRQLRQLTPDGTRLESRLLLPKTSLLLAEVRPDVNRDGKFTHADGTYWLRFDLANLAAAPVRQPAPALANALHQQMLLRQSKRHN</sequence>
<dbReference type="PROSITE" id="PS51257">
    <property type="entry name" value="PROKAR_LIPOPROTEIN"/>
    <property type="match status" value="1"/>
</dbReference>
<dbReference type="AlphaFoldDB" id="A0A7G7W4K9"/>
<accession>A0A7G7W4K9</accession>
<reference evidence="1 2" key="1">
    <citation type="submission" date="2020-08" db="EMBL/GenBank/DDBJ databases">
        <title>Hymenobacter sp. S2-20-2 genome sequencing.</title>
        <authorList>
            <person name="Jin L."/>
        </authorList>
    </citation>
    <scope>NUCLEOTIDE SEQUENCE [LARGE SCALE GENOMIC DNA]</scope>
    <source>
        <strain evidence="1 2">S2-20-2</strain>
    </source>
</reference>
<gene>
    <name evidence="1" type="ORF">H4317_14185</name>
</gene>
<name>A0A7G7W4K9_9BACT</name>
<evidence type="ECO:0008006" key="3">
    <source>
        <dbReference type="Google" id="ProtNLM"/>
    </source>
</evidence>
<protein>
    <recommendedName>
        <fullName evidence="3">Lipoprotein</fullName>
    </recommendedName>
</protein>
<dbReference type="RefSeq" id="WP_185887232.1">
    <property type="nucleotide sequence ID" value="NZ_CP060202.1"/>
</dbReference>
<keyword evidence="2" id="KW-1185">Reference proteome</keyword>
<proteinExistence type="predicted"/>